<reference evidence="2 3" key="1">
    <citation type="submission" date="2023-01" db="EMBL/GenBank/DDBJ databases">
        <title>Analysis of 21 Apiospora genomes using comparative genomics revels a genus with tremendous synthesis potential of carbohydrate active enzymes and secondary metabolites.</title>
        <authorList>
            <person name="Sorensen T."/>
        </authorList>
    </citation>
    <scope>NUCLEOTIDE SEQUENCE [LARGE SCALE GENOMIC DNA]</scope>
    <source>
        <strain evidence="2 3">CBS 83171</strain>
    </source>
</reference>
<comment type="caution">
    <text evidence="2">The sequence shown here is derived from an EMBL/GenBank/DDBJ whole genome shotgun (WGS) entry which is preliminary data.</text>
</comment>
<dbReference type="Proteomes" id="UP001446871">
    <property type="component" value="Unassembled WGS sequence"/>
</dbReference>
<evidence type="ECO:0008006" key="4">
    <source>
        <dbReference type="Google" id="ProtNLM"/>
    </source>
</evidence>
<sequence length="101" mass="11525">MKLQNFEPWHFSARSSAFLTTVTKRLEGEFSNIAEILTLDQRILVQVVKWESAQLQRRPEASKAPTTSNKKQDLFSMESTIEHNQSVLSETTLSAPICNEE</sequence>
<gene>
    <name evidence="2" type="ORF">PG996_008149</name>
</gene>
<keyword evidence="3" id="KW-1185">Reference proteome</keyword>
<feature type="region of interest" description="Disordered" evidence="1">
    <location>
        <begin position="55"/>
        <end position="101"/>
    </location>
</feature>
<evidence type="ECO:0000313" key="2">
    <source>
        <dbReference type="EMBL" id="KAK8063497.1"/>
    </source>
</evidence>
<dbReference type="EMBL" id="JAQQWM010000005">
    <property type="protein sequence ID" value="KAK8063497.1"/>
    <property type="molecule type" value="Genomic_DNA"/>
</dbReference>
<name>A0ABR1UX37_9PEZI</name>
<evidence type="ECO:0000256" key="1">
    <source>
        <dbReference type="SAM" id="MobiDB-lite"/>
    </source>
</evidence>
<feature type="compositionally biased region" description="Polar residues" evidence="1">
    <location>
        <begin position="77"/>
        <end position="94"/>
    </location>
</feature>
<protein>
    <recommendedName>
        <fullName evidence="4">Prion-inhibition and propagation HeLo domain-containing protein</fullName>
    </recommendedName>
</protein>
<organism evidence="2 3">
    <name type="scientific">Apiospora saccharicola</name>
    <dbReference type="NCBI Taxonomy" id="335842"/>
    <lineage>
        <taxon>Eukaryota</taxon>
        <taxon>Fungi</taxon>
        <taxon>Dikarya</taxon>
        <taxon>Ascomycota</taxon>
        <taxon>Pezizomycotina</taxon>
        <taxon>Sordariomycetes</taxon>
        <taxon>Xylariomycetidae</taxon>
        <taxon>Amphisphaeriales</taxon>
        <taxon>Apiosporaceae</taxon>
        <taxon>Apiospora</taxon>
    </lineage>
</organism>
<proteinExistence type="predicted"/>
<evidence type="ECO:0000313" key="3">
    <source>
        <dbReference type="Proteomes" id="UP001446871"/>
    </source>
</evidence>
<accession>A0ABR1UX37</accession>